<dbReference type="Pfam" id="PF00905">
    <property type="entry name" value="Transpeptidase"/>
    <property type="match status" value="1"/>
</dbReference>
<protein>
    <recommendedName>
        <fullName evidence="16">Peptidoglycan D,D-transpeptidase FtsI</fullName>
        <ecNumber evidence="16">3.4.16.4</ecNumber>
    </recommendedName>
    <alternativeName>
        <fullName evidence="16">Penicillin-binding protein 3</fullName>
        <shortName evidence="16">PBP-3</shortName>
    </alternativeName>
</protein>
<keyword evidence="3 16" id="KW-0997">Cell inner membrane</keyword>
<evidence type="ECO:0000256" key="1">
    <source>
        <dbReference type="ARBA" id="ARBA00004370"/>
    </source>
</evidence>
<comment type="subcellular location">
    <subcellularLocation>
        <location evidence="1">Membrane</location>
    </subcellularLocation>
</comment>
<evidence type="ECO:0000313" key="19">
    <source>
        <dbReference type="EMBL" id="SHH98716.1"/>
    </source>
</evidence>
<evidence type="ECO:0000313" key="20">
    <source>
        <dbReference type="Proteomes" id="UP000184268"/>
    </source>
</evidence>
<dbReference type="HAMAP" id="MF_02080">
    <property type="entry name" value="FtsI_transpept"/>
    <property type="match status" value="1"/>
</dbReference>
<reference evidence="20" key="1">
    <citation type="submission" date="2016-11" db="EMBL/GenBank/DDBJ databases">
        <authorList>
            <person name="Varghese N."/>
            <person name="Submissions S."/>
        </authorList>
    </citation>
    <scope>NUCLEOTIDE SEQUENCE [LARGE SCALE GENOMIC DNA]</scope>
    <source>
        <strain evidence="20">DSM 16917</strain>
    </source>
</reference>
<evidence type="ECO:0000256" key="2">
    <source>
        <dbReference type="ARBA" id="ARBA00022475"/>
    </source>
</evidence>
<keyword evidence="9 16" id="KW-0133">Cell shape</keyword>
<evidence type="ECO:0000256" key="7">
    <source>
        <dbReference type="ARBA" id="ARBA00022692"/>
    </source>
</evidence>
<dbReference type="EMBL" id="FQXG01000005">
    <property type="protein sequence ID" value="SHH98716.1"/>
    <property type="molecule type" value="Genomic_DNA"/>
</dbReference>
<keyword evidence="4 16" id="KW-0132">Cell division</keyword>
<keyword evidence="15 16" id="KW-0961">Cell wall biogenesis/degradation</keyword>
<evidence type="ECO:0000256" key="10">
    <source>
        <dbReference type="ARBA" id="ARBA00022984"/>
    </source>
</evidence>
<keyword evidence="10 16" id="KW-0573">Peptidoglycan synthesis</keyword>
<dbReference type="GO" id="GO:0043093">
    <property type="term" value="P:FtsZ-dependent cytokinesis"/>
    <property type="evidence" value="ECO:0007669"/>
    <property type="project" value="UniProtKB-UniRule"/>
</dbReference>
<keyword evidence="12 16" id="KW-0472">Membrane</keyword>
<evidence type="ECO:0000256" key="9">
    <source>
        <dbReference type="ARBA" id="ARBA00022960"/>
    </source>
</evidence>
<dbReference type="STRING" id="299255.SAMN02745129_3511"/>
<dbReference type="InterPro" id="IPR012338">
    <property type="entry name" value="Beta-lactam/transpept-like"/>
</dbReference>
<evidence type="ECO:0000256" key="11">
    <source>
        <dbReference type="ARBA" id="ARBA00022989"/>
    </source>
</evidence>
<comment type="pathway">
    <text evidence="16">Cell wall biogenesis; peptidoglycan biosynthesis.</text>
</comment>
<dbReference type="RefSeq" id="WP_067661588.1">
    <property type="nucleotide sequence ID" value="NZ_FQXG01000005.1"/>
</dbReference>
<evidence type="ECO:0000256" key="13">
    <source>
        <dbReference type="ARBA" id="ARBA00023210"/>
    </source>
</evidence>
<dbReference type="Gene3D" id="3.30.450.330">
    <property type="match status" value="1"/>
</dbReference>
<keyword evidence="6 16" id="KW-0645">Protease</keyword>
<evidence type="ECO:0000256" key="16">
    <source>
        <dbReference type="HAMAP-Rule" id="MF_02080"/>
    </source>
</evidence>
<dbReference type="PANTHER" id="PTHR30627">
    <property type="entry name" value="PEPTIDOGLYCAN D,D-TRANSPEPTIDASE"/>
    <property type="match status" value="1"/>
</dbReference>
<dbReference type="OrthoDB" id="9789078at2"/>
<keyword evidence="11 16" id="KW-1133">Transmembrane helix</keyword>
<dbReference type="GO" id="GO:0009252">
    <property type="term" value="P:peptidoglycan biosynthetic process"/>
    <property type="evidence" value="ECO:0007669"/>
    <property type="project" value="UniProtKB-UniRule"/>
</dbReference>
<dbReference type="AlphaFoldDB" id="A0A1M5XG12"/>
<dbReference type="InterPro" id="IPR050515">
    <property type="entry name" value="Beta-lactam/transpept"/>
</dbReference>
<dbReference type="Gene3D" id="3.40.710.10">
    <property type="entry name" value="DD-peptidase/beta-lactamase superfamily"/>
    <property type="match status" value="1"/>
</dbReference>
<dbReference type="SUPFAM" id="SSF56601">
    <property type="entry name" value="beta-lactamase/transpeptidase-like"/>
    <property type="match status" value="1"/>
</dbReference>
<feature type="domain" description="Penicillin-binding protein dimerisation" evidence="18">
    <location>
        <begin position="62"/>
        <end position="214"/>
    </location>
</feature>
<evidence type="ECO:0000259" key="17">
    <source>
        <dbReference type="Pfam" id="PF00905"/>
    </source>
</evidence>
<evidence type="ECO:0000256" key="5">
    <source>
        <dbReference type="ARBA" id="ARBA00022645"/>
    </source>
</evidence>
<name>A0A1M5XG12_9GAMM</name>
<evidence type="ECO:0000256" key="3">
    <source>
        <dbReference type="ARBA" id="ARBA00022519"/>
    </source>
</evidence>
<organism evidence="19 20">
    <name type="scientific">Ferrimonas marina</name>
    <dbReference type="NCBI Taxonomy" id="299255"/>
    <lineage>
        <taxon>Bacteria</taxon>
        <taxon>Pseudomonadati</taxon>
        <taxon>Pseudomonadota</taxon>
        <taxon>Gammaproteobacteria</taxon>
        <taxon>Alteromonadales</taxon>
        <taxon>Ferrimonadaceae</taxon>
        <taxon>Ferrimonas</taxon>
    </lineage>
</organism>
<comment type="similarity">
    <text evidence="16">Belongs to the transpeptidase family. FtsI subfamily.</text>
</comment>
<dbReference type="EC" id="3.4.16.4" evidence="16"/>
<dbReference type="GO" id="GO:0009002">
    <property type="term" value="F:serine-type D-Ala-D-Ala carboxypeptidase activity"/>
    <property type="evidence" value="ECO:0007669"/>
    <property type="project" value="UniProtKB-UniRule"/>
</dbReference>
<evidence type="ECO:0000256" key="8">
    <source>
        <dbReference type="ARBA" id="ARBA00022801"/>
    </source>
</evidence>
<dbReference type="SUPFAM" id="SSF56519">
    <property type="entry name" value="Penicillin binding protein dimerisation domain"/>
    <property type="match status" value="1"/>
</dbReference>
<dbReference type="Pfam" id="PF03717">
    <property type="entry name" value="PBP_dimer"/>
    <property type="match status" value="1"/>
</dbReference>
<keyword evidence="2 16" id="KW-1003">Cell membrane</keyword>
<gene>
    <name evidence="16" type="primary">ftsI</name>
    <name evidence="19" type="ORF">SAMN02745129_3511</name>
</gene>
<dbReference type="InterPro" id="IPR005311">
    <property type="entry name" value="PBP_dimer"/>
</dbReference>
<comment type="function">
    <text evidence="16">Catalyzes cross-linking of the peptidoglycan cell wall at the division septum.</text>
</comment>
<dbReference type="GO" id="GO:0008360">
    <property type="term" value="P:regulation of cell shape"/>
    <property type="evidence" value="ECO:0007669"/>
    <property type="project" value="UniProtKB-KW"/>
</dbReference>
<dbReference type="InterPro" id="IPR036138">
    <property type="entry name" value="PBP_dimer_sf"/>
</dbReference>
<dbReference type="InterPro" id="IPR037532">
    <property type="entry name" value="FtsI_transpept"/>
</dbReference>
<dbReference type="UniPathway" id="UPA00219"/>
<evidence type="ECO:0000256" key="6">
    <source>
        <dbReference type="ARBA" id="ARBA00022670"/>
    </source>
</evidence>
<accession>A0A1M5XG12</accession>
<keyword evidence="20" id="KW-1185">Reference proteome</keyword>
<feature type="domain" description="Penicillin-binding protein transpeptidase" evidence="17">
    <location>
        <begin position="254"/>
        <end position="549"/>
    </location>
</feature>
<dbReference type="InterPro" id="IPR001460">
    <property type="entry name" value="PCN-bd_Tpept"/>
</dbReference>
<comment type="catalytic activity">
    <reaction evidence="16">
        <text>Preferential cleavage: (Ac)2-L-Lys-D-Ala-|-D-Ala. Also transpeptidation of peptidyl-alanyl moieties that are N-acyl substituents of D-alanine.</text>
        <dbReference type="EC" id="3.4.16.4"/>
    </reaction>
</comment>
<dbReference type="Proteomes" id="UP000184268">
    <property type="component" value="Unassembled WGS sequence"/>
</dbReference>
<feature type="active site" description="Acyl-ester intermediate" evidence="16">
    <location>
        <position position="301"/>
    </location>
</feature>
<dbReference type="PANTHER" id="PTHR30627:SF1">
    <property type="entry name" value="PEPTIDOGLYCAN D,D-TRANSPEPTIDASE FTSI"/>
    <property type="match status" value="1"/>
</dbReference>
<dbReference type="GO" id="GO:0006508">
    <property type="term" value="P:proteolysis"/>
    <property type="evidence" value="ECO:0007669"/>
    <property type="project" value="UniProtKB-KW"/>
</dbReference>
<dbReference type="GO" id="GO:0008955">
    <property type="term" value="F:peptidoglycan glycosyltransferase activity"/>
    <property type="evidence" value="ECO:0007669"/>
    <property type="project" value="InterPro"/>
</dbReference>
<evidence type="ECO:0000256" key="12">
    <source>
        <dbReference type="ARBA" id="ARBA00023136"/>
    </source>
</evidence>
<dbReference type="GO" id="GO:0008658">
    <property type="term" value="F:penicillin binding"/>
    <property type="evidence" value="ECO:0007669"/>
    <property type="project" value="InterPro"/>
</dbReference>
<evidence type="ECO:0000256" key="4">
    <source>
        <dbReference type="ARBA" id="ARBA00022618"/>
    </source>
</evidence>
<dbReference type="GO" id="GO:0005886">
    <property type="term" value="C:plasma membrane"/>
    <property type="evidence" value="ECO:0007669"/>
    <property type="project" value="UniProtKB-UniRule"/>
</dbReference>
<keyword evidence="14 16" id="KW-0131">Cell cycle</keyword>
<evidence type="ECO:0000259" key="18">
    <source>
        <dbReference type="Pfam" id="PF03717"/>
    </source>
</evidence>
<dbReference type="Gene3D" id="1.10.150.770">
    <property type="match status" value="1"/>
</dbReference>
<keyword evidence="8 16" id="KW-0378">Hydrolase</keyword>
<dbReference type="GO" id="GO:0000917">
    <property type="term" value="P:division septum assembly"/>
    <property type="evidence" value="ECO:0007669"/>
    <property type="project" value="UniProtKB-KW"/>
</dbReference>
<keyword evidence="13 16" id="KW-0717">Septation</keyword>
<evidence type="ECO:0000256" key="14">
    <source>
        <dbReference type="ARBA" id="ARBA00023306"/>
    </source>
</evidence>
<sequence>MSRQAKQKLKPTPFRWRLQLVSVVILLVFGAIGARAAWIQVVAPDQLRHESDLRTLRLETSEVQRGMITDRNGEMLAVSVPVMAAFADPKLVRDGNGFEDLRRWRALADVLELDADSLIAKIRDSRGRFLYIKRQVTPAVAEYIRQLRIPGISLKPESRRYYPAGEITGQLVGLTNIDDKGIEGLERNFDDWLTGSPQKMRVRKARSGEVVENLSVVEEGENPNDLVLSLDMRLQALAYKALKRATQMHMATSGSLVIIDIPTGEILAMANTPSFNPNQRRGIQAYQLRNRAITDAYEPGSVVKPLVVAAALEKELVTADEMIDTSPGWMRVSGGLVRDGRNHGKQDLGTLLEKSSNIAMAKMALQMDVEELLAFYADFGLGTYSGINLDGEYTGNVPKRHRWSEHERATLAFGYGLTTTPLQLARMYAILGGDGVARPASILKRRAIPEGEQVLSPQVARQVVEMLIGVTEPGGTATRAAVNGYRVAGKTGTSRKAIAGGYGEDYVTLFAGLAPAEQPRLAMAVVINEPQGDSYHGGTVAAPVFAEVMGDALQLLNVEPSQGRALRGTLANNRMGSSDVVTR</sequence>
<keyword evidence="5 16" id="KW-0121">Carboxypeptidase</keyword>
<proteinExistence type="inferred from homology"/>
<keyword evidence="7 16" id="KW-0812">Transmembrane</keyword>
<dbReference type="GO" id="GO:0071555">
    <property type="term" value="P:cell wall organization"/>
    <property type="evidence" value="ECO:0007669"/>
    <property type="project" value="UniProtKB-KW"/>
</dbReference>
<dbReference type="Gene3D" id="3.90.1310.10">
    <property type="entry name" value="Penicillin-binding protein 2a (Domain 2)"/>
    <property type="match status" value="1"/>
</dbReference>
<evidence type="ECO:0000256" key="15">
    <source>
        <dbReference type="ARBA" id="ARBA00023316"/>
    </source>
</evidence>